<keyword evidence="8" id="KW-0399">Innate immunity</keyword>
<dbReference type="CTD" id="393611"/>
<dbReference type="PROSITE" id="PS50068">
    <property type="entry name" value="LDLRA_2"/>
    <property type="match status" value="1"/>
</dbReference>
<dbReference type="Gene3D" id="4.10.400.10">
    <property type="entry name" value="Low-density Lipoprotein Receptor"/>
    <property type="match status" value="1"/>
</dbReference>
<evidence type="ECO:0000313" key="27">
    <source>
        <dbReference type="Proteomes" id="UP000694891"/>
    </source>
</evidence>
<dbReference type="InterPro" id="IPR020864">
    <property type="entry name" value="MACPF"/>
</dbReference>
<dbReference type="PROSITE" id="PS51412">
    <property type="entry name" value="MACPF_2"/>
    <property type="match status" value="1"/>
</dbReference>
<dbReference type="Gene3D" id="3.30.60.30">
    <property type="match status" value="2"/>
</dbReference>
<dbReference type="Gene3D" id="2.10.70.10">
    <property type="entry name" value="Complement Module, domain 1"/>
    <property type="match status" value="2"/>
</dbReference>
<evidence type="ECO:0000256" key="14">
    <source>
        <dbReference type="ARBA" id="ARBA00022859"/>
    </source>
</evidence>
<keyword evidence="6" id="KW-0245">EGF-like domain</keyword>
<keyword evidence="16" id="KW-0473">Membrane attack complex</keyword>
<dbReference type="InterPro" id="IPR036383">
    <property type="entry name" value="TSP1_rpt_sf"/>
</dbReference>
<dbReference type="InterPro" id="IPR002172">
    <property type="entry name" value="LDrepeatLR_classA_rpt"/>
</dbReference>
<dbReference type="InterPro" id="IPR048831">
    <property type="entry name" value="C8A_B_C6_EGF-like"/>
</dbReference>
<evidence type="ECO:0000256" key="23">
    <source>
        <dbReference type="SAM" id="SignalP"/>
    </source>
</evidence>
<evidence type="ECO:0000256" key="4">
    <source>
        <dbReference type="ARBA" id="ARBA00022452"/>
    </source>
</evidence>
<dbReference type="PANTHER" id="PTHR45742:SF4">
    <property type="entry name" value="COMPLEMENT COMPONENT C6"/>
    <property type="match status" value="1"/>
</dbReference>
<dbReference type="PRINTS" id="PR00764">
    <property type="entry name" value="COMPLEMENTC9"/>
</dbReference>
<feature type="domain" description="MACPF" evidence="25">
    <location>
        <begin position="176"/>
        <end position="522"/>
    </location>
</feature>
<keyword evidence="11 23" id="KW-0732">Signal</keyword>
<comment type="caution">
    <text evidence="22">Lacks conserved residue(s) required for the propagation of feature annotation.</text>
</comment>
<dbReference type="Ensembl" id="ENSSPAT00000000598.1">
    <property type="protein sequence ID" value="ENSSPAP00000000591.1"/>
    <property type="gene ID" value="ENSSPAG00000000420.1"/>
</dbReference>
<evidence type="ECO:0000256" key="20">
    <source>
        <dbReference type="ARBA" id="ARBA00023298"/>
    </source>
</evidence>
<keyword evidence="20" id="KW-1053">Target membrane</keyword>
<dbReference type="Proteomes" id="UP000694891">
    <property type="component" value="Unplaced"/>
</dbReference>
<keyword evidence="10" id="KW-0812">Transmembrane</keyword>
<dbReference type="SUPFAM" id="SSF57424">
    <property type="entry name" value="LDL receptor-like module"/>
    <property type="match status" value="1"/>
</dbReference>
<evidence type="ECO:0000256" key="17">
    <source>
        <dbReference type="ARBA" id="ARBA00023136"/>
    </source>
</evidence>
<keyword evidence="12" id="KW-0677">Repeat</keyword>
<dbReference type="InterPro" id="IPR001862">
    <property type="entry name" value="MAC_perforin"/>
</dbReference>
<feature type="signal peptide" evidence="23">
    <location>
        <begin position="1"/>
        <end position="21"/>
    </location>
</feature>
<evidence type="ECO:0000256" key="9">
    <source>
        <dbReference type="ARBA" id="ARBA00022659"/>
    </source>
</evidence>
<dbReference type="Pfam" id="PF01823">
    <property type="entry name" value="MACPF"/>
    <property type="match status" value="1"/>
</dbReference>
<dbReference type="GO" id="GO:0044218">
    <property type="term" value="C:other organism cell membrane"/>
    <property type="evidence" value="ECO:0007669"/>
    <property type="project" value="UniProtKB-KW"/>
</dbReference>
<evidence type="ECO:0000313" key="28">
    <source>
        <dbReference type="RefSeq" id="XP_008302784.1"/>
    </source>
</evidence>
<evidence type="ECO:0000256" key="7">
    <source>
        <dbReference type="ARBA" id="ARBA00022537"/>
    </source>
</evidence>
<dbReference type="InterPro" id="IPR048828">
    <property type="entry name" value="C6_KAZAL"/>
</dbReference>
<dbReference type="PANTHER" id="PTHR45742">
    <property type="entry name" value="COMPLEMENT COMPONENT C6"/>
    <property type="match status" value="1"/>
</dbReference>
<dbReference type="Pfam" id="PF21288">
    <property type="entry name" value="Kazal_C6"/>
    <property type="match status" value="1"/>
</dbReference>
<feature type="disulfide bond" evidence="22">
    <location>
        <begin position="703"/>
        <end position="746"/>
    </location>
</feature>
<dbReference type="InterPro" id="IPR035976">
    <property type="entry name" value="Sushi/SCR/CCP_sf"/>
</dbReference>
<dbReference type="GO" id="GO:0045087">
    <property type="term" value="P:innate immune response"/>
    <property type="evidence" value="ECO:0007669"/>
    <property type="project" value="UniProtKB-KW"/>
</dbReference>
<dbReference type="Pfam" id="PF00057">
    <property type="entry name" value="Ldl_recept_a"/>
    <property type="match status" value="1"/>
</dbReference>
<dbReference type="Pfam" id="PF21195">
    <property type="entry name" value="EGF_C8A_B_C6"/>
    <property type="match status" value="1"/>
</dbReference>
<dbReference type="SUPFAM" id="SSF57535">
    <property type="entry name" value="Complement control module/SCR domain"/>
    <property type="match status" value="1"/>
</dbReference>
<evidence type="ECO:0000256" key="5">
    <source>
        <dbReference type="ARBA" id="ARBA00022525"/>
    </source>
</evidence>
<dbReference type="STRING" id="144197.ENSSPAP00000000591"/>
<keyword evidence="27" id="KW-1185">Reference proteome</keyword>
<keyword evidence="5" id="KW-0964">Secreted</keyword>
<evidence type="ECO:0000256" key="8">
    <source>
        <dbReference type="ARBA" id="ARBA00022588"/>
    </source>
</evidence>
<dbReference type="SMART" id="SM00032">
    <property type="entry name" value="CCP"/>
    <property type="match status" value="2"/>
</dbReference>
<dbReference type="InterPro" id="IPR036055">
    <property type="entry name" value="LDL_receptor-like_sf"/>
</dbReference>
<dbReference type="Gene3D" id="2.20.100.10">
    <property type="entry name" value="Thrombospondin type-1 (TSP1) repeat"/>
    <property type="match status" value="3"/>
</dbReference>
<dbReference type="GeneID" id="103374475"/>
<dbReference type="Pfam" id="PF00090">
    <property type="entry name" value="TSP_1"/>
    <property type="match status" value="3"/>
</dbReference>
<keyword evidence="19" id="KW-0325">Glycoprotein</keyword>
<dbReference type="PROSITE" id="PS01209">
    <property type="entry name" value="LDLRA_1"/>
    <property type="match status" value="1"/>
</dbReference>
<keyword evidence="17" id="KW-0472">Membrane</keyword>
<feature type="chain" id="PRO_5044591045" evidence="23">
    <location>
        <begin position="22"/>
        <end position="935"/>
    </location>
</feature>
<evidence type="ECO:0000256" key="10">
    <source>
        <dbReference type="ARBA" id="ARBA00022692"/>
    </source>
</evidence>
<keyword evidence="18 22" id="KW-1015">Disulfide bond</keyword>
<dbReference type="Pfam" id="PF00084">
    <property type="entry name" value="Sushi"/>
    <property type="match status" value="1"/>
</dbReference>
<keyword evidence="13" id="KW-0204">Cytolysis</keyword>
<evidence type="ECO:0000313" key="26">
    <source>
        <dbReference type="Ensembl" id="ENSSPAP00000000591.1"/>
    </source>
</evidence>
<evidence type="ECO:0000256" key="12">
    <source>
        <dbReference type="ARBA" id="ARBA00022737"/>
    </source>
</evidence>
<evidence type="ECO:0000256" key="6">
    <source>
        <dbReference type="ARBA" id="ARBA00022536"/>
    </source>
</evidence>
<proteinExistence type="inferred from homology"/>
<dbReference type="InterPro" id="IPR020863">
    <property type="entry name" value="MACPF_CS"/>
</dbReference>
<comment type="similarity">
    <text evidence="3">Belongs to the complement C6/C7/C8/C9 family.</text>
</comment>
<evidence type="ECO:0000259" key="24">
    <source>
        <dbReference type="PROSITE" id="PS50923"/>
    </source>
</evidence>
<dbReference type="GeneTree" id="ENSGT00940000156814"/>
<sequence>MAPSRSLFLLQLLGCISAGLACFCERYQWSSWSSCSRTCNHGTQQRQRQFRFDDYYWKSSCHQLCDRVDTRACNDQACPINCLLTEFGSWSECSPCAKKQLRTRSVLRPSQFGGSDCSPELTEERPCFPSTECRLAAVECRDDFKCDNGRCINSTLTCNKQNDCGDNSDEKDCGNVQPVCPVEKAVAPGADLVGNGFDALADEPRGAVLDNMFMGGSCIIRRPKTTLLYHRVPYNFENFEIKVGQVEDFSIEPQQLHTEPIDFQASSSSPDSHTAYDSSFLVPIFYFNRRSGSQVSSHKEAFEASKKKDSKFFRVHQVLPLSTFKVKEPGDLVLSLPFRQFLHALPLDYNYALYRDIFQRFGTHYYGSGTLGGHYDLLYQYSREELKSSGETEERIRGCLNRETSWSIILYSQHSSANRCSDNRMTQKYQGSYIQSAEKSFSMVKGGRTREAAALAWERQGSTPDKKSFKNWAMSVLENPAVVDYKLLPIIDLVRGIPCAATKRRHLRKALLQYLEEFDTCKCSPCPNNARPVLSGTECKCVCQTGTFGTNCEIRAPDYTSEAVDGYWSCWRPWTRCGASMKRYRTRRCDNPAPLRGGRPCAGPSRQEEPCHISIFQKQETCDGDDDFTVGWRDELPPGVQGCLRPQKPANSFLRKAKQYYSFGEDEEFECFTGFELEGFQFINCLPDGTWSQPSGKCIRKICLPPDVPDGMTLVPSKEEYKVDESVGVNCDQAGLSPLPRGFYKCSDRLTWEPPLPADLRCTNDEPFVPEAQCGPGERLQGSTCVCIQRESCLSQPENLCILNLDVGVTVSMSLCSFHAGRCHGDPLFFVSNGACGPADQAKLEWAKFRATMSSSSSVQEPCDLDTCYEWETCSVLKECRCRAARDCPKVKTHMFCVNLMRTQRNRTLDLCTMTAFKCASYQLQIVNEGVCAST</sequence>
<evidence type="ECO:0000256" key="3">
    <source>
        <dbReference type="ARBA" id="ARBA00009214"/>
    </source>
</evidence>
<feature type="disulfide bond" evidence="22">
    <location>
        <begin position="671"/>
        <end position="698"/>
    </location>
</feature>
<protein>
    <submittedName>
        <fullName evidence="26">Complement C6</fullName>
    </submittedName>
    <submittedName>
        <fullName evidence="28">Complement component C6</fullName>
    </submittedName>
</protein>
<evidence type="ECO:0000259" key="25">
    <source>
        <dbReference type="PROSITE" id="PS51412"/>
    </source>
</evidence>
<evidence type="ECO:0000256" key="18">
    <source>
        <dbReference type="ARBA" id="ARBA00023157"/>
    </source>
</evidence>
<evidence type="ECO:0000256" key="2">
    <source>
        <dbReference type="ARBA" id="ARBA00004613"/>
    </source>
</evidence>
<evidence type="ECO:0000256" key="15">
    <source>
        <dbReference type="ARBA" id="ARBA00022875"/>
    </source>
</evidence>
<dbReference type="CDD" id="cd00112">
    <property type="entry name" value="LDLa"/>
    <property type="match status" value="1"/>
</dbReference>
<dbReference type="PROSITE" id="PS00279">
    <property type="entry name" value="MACPF_1"/>
    <property type="match status" value="1"/>
</dbReference>
<dbReference type="GO" id="GO:0005576">
    <property type="term" value="C:extracellular region"/>
    <property type="evidence" value="ECO:0007669"/>
    <property type="project" value="UniProtKB-SubCell"/>
</dbReference>
<feature type="disulfide bond" evidence="21">
    <location>
        <begin position="158"/>
        <end position="173"/>
    </location>
</feature>
<keyword evidence="4" id="KW-1134">Transmembrane beta strand</keyword>
<feature type="domain" description="Sushi" evidence="24">
    <location>
        <begin position="701"/>
        <end position="764"/>
    </location>
</feature>
<keyword evidence="15" id="KW-0180">Complement pathway</keyword>
<dbReference type="SMART" id="SM00057">
    <property type="entry name" value="FIMAC"/>
    <property type="match status" value="2"/>
</dbReference>
<dbReference type="InterPro" id="IPR023415">
    <property type="entry name" value="LDLR_class-A_CS"/>
</dbReference>
<dbReference type="InterPro" id="IPR003884">
    <property type="entry name" value="FacI_MAC"/>
</dbReference>
<evidence type="ECO:0000256" key="16">
    <source>
        <dbReference type="ARBA" id="ARBA00023058"/>
    </source>
</evidence>
<evidence type="ECO:0000256" key="1">
    <source>
        <dbReference type="ARBA" id="ARBA00004276"/>
    </source>
</evidence>
<dbReference type="SMART" id="SM00209">
    <property type="entry name" value="TSP1"/>
    <property type="match status" value="3"/>
</dbReference>
<dbReference type="InterPro" id="IPR000884">
    <property type="entry name" value="TSP1_rpt"/>
</dbReference>
<dbReference type="PROSITE" id="PS51257">
    <property type="entry name" value="PROKAR_LIPOPROTEIN"/>
    <property type="match status" value="1"/>
</dbReference>
<evidence type="ECO:0000256" key="11">
    <source>
        <dbReference type="ARBA" id="ARBA00022729"/>
    </source>
</evidence>
<dbReference type="GO" id="GO:0005579">
    <property type="term" value="C:membrane attack complex"/>
    <property type="evidence" value="ECO:0007669"/>
    <property type="project" value="UniProtKB-KW"/>
</dbReference>
<dbReference type="SMART" id="SM00457">
    <property type="entry name" value="MACPF"/>
    <property type="match status" value="1"/>
</dbReference>
<dbReference type="RefSeq" id="XP_008302784.1">
    <property type="nucleotide sequence ID" value="XM_008304562.1"/>
</dbReference>
<dbReference type="SMART" id="SM00192">
    <property type="entry name" value="LDLa"/>
    <property type="match status" value="1"/>
</dbReference>
<evidence type="ECO:0000256" key="13">
    <source>
        <dbReference type="ARBA" id="ARBA00022852"/>
    </source>
</evidence>
<organism evidence="26">
    <name type="scientific">Stegastes partitus</name>
    <name type="common">bicolor damselfish</name>
    <dbReference type="NCBI Taxonomy" id="144197"/>
    <lineage>
        <taxon>Eukaryota</taxon>
        <taxon>Metazoa</taxon>
        <taxon>Chordata</taxon>
        <taxon>Craniata</taxon>
        <taxon>Vertebrata</taxon>
        <taxon>Euteleostomi</taxon>
        <taxon>Actinopterygii</taxon>
        <taxon>Neopterygii</taxon>
        <taxon>Teleostei</taxon>
        <taxon>Neoteleostei</taxon>
        <taxon>Acanthomorphata</taxon>
        <taxon>Ovalentaria</taxon>
        <taxon>Pomacentridae</taxon>
        <taxon>Stegastes</taxon>
    </lineage>
</organism>
<accession>A0A3B4Z082</accession>
<dbReference type="AlphaFoldDB" id="A0A3B4Z082"/>
<feature type="disulfide bond" evidence="21">
    <location>
        <begin position="146"/>
        <end position="164"/>
    </location>
</feature>
<evidence type="ECO:0000256" key="22">
    <source>
        <dbReference type="PROSITE-ProRule" id="PRU00302"/>
    </source>
</evidence>
<comment type="subcellular location">
    <subcellularLocation>
        <location evidence="2">Secreted</location>
    </subcellularLocation>
    <subcellularLocation>
        <location evidence="1">Target cell membrane</location>
        <topology evidence="1">Multi-pass membrane protein</topology>
    </subcellularLocation>
</comment>
<name>A0A3B4Z082_9TELE</name>
<reference evidence="28" key="2">
    <citation type="submission" date="2025-04" db="UniProtKB">
        <authorList>
            <consortium name="RefSeq"/>
        </authorList>
    </citation>
    <scope>IDENTIFICATION</scope>
</reference>
<dbReference type="OrthoDB" id="9867095at2759"/>
<feature type="domain" description="Sushi" evidence="24">
    <location>
        <begin position="641"/>
        <end position="700"/>
    </location>
</feature>
<evidence type="ECO:0000256" key="21">
    <source>
        <dbReference type="PROSITE-ProRule" id="PRU00124"/>
    </source>
</evidence>
<dbReference type="SUPFAM" id="SSF82895">
    <property type="entry name" value="TSP-1 type 1 repeat"/>
    <property type="match status" value="3"/>
</dbReference>
<keyword evidence="9 22" id="KW-0768">Sushi</keyword>
<evidence type="ECO:0000256" key="19">
    <source>
        <dbReference type="ARBA" id="ARBA00023180"/>
    </source>
</evidence>
<dbReference type="PROSITE" id="PS50923">
    <property type="entry name" value="SUSHI"/>
    <property type="match status" value="2"/>
</dbReference>
<keyword evidence="14" id="KW-0391">Immunity</keyword>
<dbReference type="InterPro" id="IPR000436">
    <property type="entry name" value="Sushi_SCR_CCP_dom"/>
</dbReference>
<dbReference type="PROSITE" id="PS50092">
    <property type="entry name" value="TSP1"/>
    <property type="match status" value="3"/>
</dbReference>
<keyword evidence="7" id="KW-1052">Target cell membrane</keyword>
<dbReference type="CDD" id="cd00033">
    <property type="entry name" value="CCP"/>
    <property type="match status" value="1"/>
</dbReference>
<reference evidence="26" key="1">
    <citation type="submission" date="2023-09" db="UniProtKB">
        <authorList>
            <consortium name="Ensembl"/>
        </authorList>
    </citation>
    <scope>IDENTIFICATION</scope>
</reference>
<gene>
    <name evidence="28" type="primary">c6</name>
</gene>
<dbReference type="GO" id="GO:0031640">
    <property type="term" value="P:killing of cells of another organism"/>
    <property type="evidence" value="ECO:0007669"/>
    <property type="project" value="UniProtKB-KW"/>
</dbReference>
<dbReference type="GO" id="GO:0006958">
    <property type="term" value="P:complement activation, classical pathway"/>
    <property type="evidence" value="ECO:0007669"/>
    <property type="project" value="UniProtKB-KW"/>
</dbReference>